<comment type="caution">
    <text evidence="2">The sequence shown here is derived from an EMBL/GenBank/DDBJ whole genome shotgun (WGS) entry which is preliminary data.</text>
</comment>
<evidence type="ECO:0000313" key="3">
    <source>
        <dbReference type="Proteomes" id="UP000838756"/>
    </source>
</evidence>
<name>A0A8S4QTN4_9NEOP</name>
<organism evidence="2 3">
    <name type="scientific">Pararge aegeria aegeria</name>
    <dbReference type="NCBI Taxonomy" id="348720"/>
    <lineage>
        <taxon>Eukaryota</taxon>
        <taxon>Metazoa</taxon>
        <taxon>Ecdysozoa</taxon>
        <taxon>Arthropoda</taxon>
        <taxon>Hexapoda</taxon>
        <taxon>Insecta</taxon>
        <taxon>Pterygota</taxon>
        <taxon>Neoptera</taxon>
        <taxon>Endopterygota</taxon>
        <taxon>Lepidoptera</taxon>
        <taxon>Glossata</taxon>
        <taxon>Ditrysia</taxon>
        <taxon>Papilionoidea</taxon>
        <taxon>Nymphalidae</taxon>
        <taxon>Satyrinae</taxon>
        <taxon>Satyrini</taxon>
        <taxon>Parargina</taxon>
        <taxon>Pararge</taxon>
    </lineage>
</organism>
<feature type="region of interest" description="Disordered" evidence="1">
    <location>
        <begin position="108"/>
        <end position="135"/>
    </location>
</feature>
<dbReference type="AlphaFoldDB" id="A0A8S4QTN4"/>
<protein>
    <submittedName>
        <fullName evidence="2">Jg25623 protein</fullName>
    </submittedName>
</protein>
<dbReference type="EMBL" id="CAKXAJ010019863">
    <property type="protein sequence ID" value="CAH2219141.1"/>
    <property type="molecule type" value="Genomic_DNA"/>
</dbReference>
<feature type="compositionally biased region" description="Basic and acidic residues" evidence="1">
    <location>
        <begin position="29"/>
        <end position="41"/>
    </location>
</feature>
<accession>A0A8S4QTN4</accession>
<reference evidence="2" key="1">
    <citation type="submission" date="2022-03" db="EMBL/GenBank/DDBJ databases">
        <authorList>
            <person name="Lindestad O."/>
        </authorList>
    </citation>
    <scope>NUCLEOTIDE SEQUENCE</scope>
</reference>
<proteinExistence type="predicted"/>
<gene>
    <name evidence="2" type="primary">jg25623</name>
    <name evidence="2" type="ORF">PAEG_LOCUS6460</name>
</gene>
<feature type="compositionally biased region" description="Polar residues" evidence="1">
    <location>
        <begin position="167"/>
        <end position="184"/>
    </location>
</feature>
<keyword evidence="3" id="KW-1185">Reference proteome</keyword>
<feature type="compositionally biased region" description="Basic and acidic residues" evidence="1">
    <location>
        <begin position="185"/>
        <end position="194"/>
    </location>
</feature>
<sequence>MTTKGETDSADTGLKIASDGLNCKDTTNRYDADGLKSEDINFKQIDGPNSGDTGRHNAEDASPNSAKDETSAVDVGLKISSDVLNYKDKNLKYHTSELKFGNINLKNIGDPSSEVTGGRNAEDGNPANDDTNSADAGIKIASDTHNCIDTKLNNHSGELIIGNVNLKQVGSPNSEGTGDPNSEEASPKTAKDETTTNASLKINFDALLSKDTNLKYQSHSGKFKWGDINSKN</sequence>
<feature type="region of interest" description="Disordered" evidence="1">
    <location>
        <begin position="29"/>
        <end position="72"/>
    </location>
</feature>
<feature type="region of interest" description="Disordered" evidence="1">
    <location>
        <begin position="167"/>
        <end position="197"/>
    </location>
</feature>
<dbReference type="Proteomes" id="UP000838756">
    <property type="component" value="Unassembled WGS sequence"/>
</dbReference>
<evidence type="ECO:0000313" key="2">
    <source>
        <dbReference type="EMBL" id="CAH2219141.1"/>
    </source>
</evidence>
<evidence type="ECO:0000256" key="1">
    <source>
        <dbReference type="SAM" id="MobiDB-lite"/>
    </source>
</evidence>